<reference evidence="3 4" key="1">
    <citation type="submission" date="2018-09" db="EMBL/GenBank/DDBJ databases">
        <title>Genomic Encyclopedia of Archaeal and Bacterial Type Strains, Phase II (KMG-II): from individual species to whole genera.</title>
        <authorList>
            <person name="Goeker M."/>
        </authorList>
    </citation>
    <scope>NUCLEOTIDE SEQUENCE [LARGE SCALE GENOMIC DNA]</scope>
    <source>
        <strain evidence="3 4">DSM 27148</strain>
    </source>
</reference>
<dbReference type="Proteomes" id="UP000283387">
    <property type="component" value="Unassembled WGS sequence"/>
</dbReference>
<evidence type="ECO:0000313" key="3">
    <source>
        <dbReference type="EMBL" id="RKD91984.1"/>
    </source>
</evidence>
<accession>A0A419W996</accession>
<evidence type="ECO:0000259" key="1">
    <source>
        <dbReference type="Pfam" id="PF00534"/>
    </source>
</evidence>
<evidence type="ECO:0000313" key="4">
    <source>
        <dbReference type="Proteomes" id="UP000283387"/>
    </source>
</evidence>
<dbReference type="PANTHER" id="PTHR45947">
    <property type="entry name" value="SULFOQUINOVOSYL TRANSFERASE SQD2"/>
    <property type="match status" value="1"/>
</dbReference>
<dbReference type="AlphaFoldDB" id="A0A419W996"/>
<dbReference type="InterPro" id="IPR001296">
    <property type="entry name" value="Glyco_trans_1"/>
</dbReference>
<keyword evidence="3" id="KW-0808">Transferase</keyword>
<feature type="domain" description="Glycosyltransferase subfamily 4-like N-terminal" evidence="2">
    <location>
        <begin position="14"/>
        <end position="150"/>
    </location>
</feature>
<dbReference type="InterPro" id="IPR028098">
    <property type="entry name" value="Glyco_trans_4-like_N"/>
</dbReference>
<feature type="domain" description="Glycosyl transferase family 1" evidence="1">
    <location>
        <begin position="230"/>
        <end position="379"/>
    </location>
</feature>
<gene>
    <name evidence="3" type="ORF">BC643_2353</name>
</gene>
<dbReference type="Pfam" id="PF13439">
    <property type="entry name" value="Glyco_transf_4"/>
    <property type="match status" value="1"/>
</dbReference>
<dbReference type="RefSeq" id="WP_170154529.1">
    <property type="nucleotide sequence ID" value="NZ_RAPN01000001.1"/>
</dbReference>
<proteinExistence type="predicted"/>
<protein>
    <submittedName>
        <fullName evidence="3">Glycosyltransferase involved in cell wall biosynthesis</fullName>
    </submittedName>
</protein>
<comment type="caution">
    <text evidence="3">The sequence shown here is derived from an EMBL/GenBank/DDBJ whole genome shotgun (WGS) entry which is preliminary data.</text>
</comment>
<dbReference type="InterPro" id="IPR050194">
    <property type="entry name" value="Glycosyltransferase_grp1"/>
</dbReference>
<dbReference type="EMBL" id="RAPN01000001">
    <property type="protein sequence ID" value="RKD91984.1"/>
    <property type="molecule type" value="Genomic_DNA"/>
</dbReference>
<dbReference type="Gene3D" id="3.40.50.2000">
    <property type="entry name" value="Glycogen Phosphorylase B"/>
    <property type="match status" value="2"/>
</dbReference>
<dbReference type="Pfam" id="PF00534">
    <property type="entry name" value="Glycos_transf_1"/>
    <property type="match status" value="1"/>
</dbReference>
<sequence>MKVLQINKYFHIKGGADSVFFNTSALLGEQGHDVIPFSIKHPKNKYSSYSKYFINAPEIRELRGIKKLLNIPRFFSNKDAARQLGKIIQEQKPDIAHIHNLFNGISLSILPVLKKHRIPVVITLHDTRFICPSSYFNLRGKLCDNCRNLFYSNCAVHKCYQDNLTNSIMCAAEMFHKDFVFKYDQYIDRYIFVSDAYHYLHKRRHSFFETKGTVLYNFVPSLLKCAINKQQGEYLFYYGRITKEKGVVTLINVMKQFPELKLKVAGTGPLLEELKTTSPKNVEFLGFLSGDTLFNELRNSSYVIVPSEWEENNPLTVIESYAHGKPVIGSKIGGIPEIILENETGFYFEPGNADSLCAALKQAQNVLPNDYAKMSVNARDFAEQHFNPATHYNELMTIYKDTIKSYENF</sequence>
<organism evidence="3 4">
    <name type="scientific">Mangrovibacterium diazotrophicum</name>
    <dbReference type="NCBI Taxonomy" id="1261403"/>
    <lineage>
        <taxon>Bacteria</taxon>
        <taxon>Pseudomonadati</taxon>
        <taxon>Bacteroidota</taxon>
        <taxon>Bacteroidia</taxon>
        <taxon>Marinilabiliales</taxon>
        <taxon>Prolixibacteraceae</taxon>
        <taxon>Mangrovibacterium</taxon>
    </lineage>
</organism>
<dbReference type="GO" id="GO:0016757">
    <property type="term" value="F:glycosyltransferase activity"/>
    <property type="evidence" value="ECO:0007669"/>
    <property type="project" value="InterPro"/>
</dbReference>
<dbReference type="SUPFAM" id="SSF53756">
    <property type="entry name" value="UDP-Glycosyltransferase/glycogen phosphorylase"/>
    <property type="match status" value="1"/>
</dbReference>
<dbReference type="PANTHER" id="PTHR45947:SF13">
    <property type="entry name" value="TRANSFERASE"/>
    <property type="match status" value="1"/>
</dbReference>
<keyword evidence="4" id="KW-1185">Reference proteome</keyword>
<name>A0A419W996_9BACT</name>
<evidence type="ECO:0000259" key="2">
    <source>
        <dbReference type="Pfam" id="PF13439"/>
    </source>
</evidence>